<dbReference type="EMBL" id="JBDJPC010000007">
    <property type="protein sequence ID" value="KAL1494985.1"/>
    <property type="molecule type" value="Genomic_DNA"/>
</dbReference>
<evidence type="ECO:0000313" key="1">
    <source>
        <dbReference type="EMBL" id="KAL1494985.1"/>
    </source>
</evidence>
<sequence length="119" mass="13968">MSRNITSFQLFLKCRWPFFTISVLQPELIDYRMYSRYEQVPPNGNVNTFSENRNNIQKSSLNMMNLPKPRPILGREKGNKTSNNLKSNIMSEVTTQSNRDITKIKSFGVRAMCQETYRH</sequence>
<evidence type="ECO:0000313" key="2">
    <source>
        <dbReference type="Proteomes" id="UP001566132"/>
    </source>
</evidence>
<proteinExistence type="predicted"/>
<accession>A0ABD1EJW2</accession>
<protein>
    <submittedName>
        <fullName evidence="1">Uncharacterized protein</fullName>
    </submittedName>
</protein>
<name>A0ABD1EJW2_HYPHA</name>
<gene>
    <name evidence="1" type="ORF">ABEB36_010481</name>
</gene>
<keyword evidence="2" id="KW-1185">Reference proteome</keyword>
<dbReference type="AlphaFoldDB" id="A0ABD1EJW2"/>
<reference evidence="1 2" key="1">
    <citation type="submission" date="2024-05" db="EMBL/GenBank/DDBJ databases">
        <title>Genetic variation in Jamaican populations of the coffee berry borer (Hypothenemus hampei).</title>
        <authorList>
            <person name="Errbii M."/>
            <person name="Myrie A."/>
        </authorList>
    </citation>
    <scope>NUCLEOTIDE SEQUENCE [LARGE SCALE GENOMIC DNA]</scope>
    <source>
        <strain evidence="1">JA-Hopewell-2020-01-JO</strain>
        <tissue evidence="1">Whole body</tissue>
    </source>
</reference>
<dbReference type="Proteomes" id="UP001566132">
    <property type="component" value="Unassembled WGS sequence"/>
</dbReference>
<organism evidence="1 2">
    <name type="scientific">Hypothenemus hampei</name>
    <name type="common">Coffee berry borer</name>
    <dbReference type="NCBI Taxonomy" id="57062"/>
    <lineage>
        <taxon>Eukaryota</taxon>
        <taxon>Metazoa</taxon>
        <taxon>Ecdysozoa</taxon>
        <taxon>Arthropoda</taxon>
        <taxon>Hexapoda</taxon>
        <taxon>Insecta</taxon>
        <taxon>Pterygota</taxon>
        <taxon>Neoptera</taxon>
        <taxon>Endopterygota</taxon>
        <taxon>Coleoptera</taxon>
        <taxon>Polyphaga</taxon>
        <taxon>Cucujiformia</taxon>
        <taxon>Curculionidae</taxon>
        <taxon>Scolytinae</taxon>
        <taxon>Hypothenemus</taxon>
    </lineage>
</organism>
<comment type="caution">
    <text evidence="1">The sequence shown here is derived from an EMBL/GenBank/DDBJ whole genome shotgun (WGS) entry which is preliminary data.</text>
</comment>